<proteinExistence type="predicted"/>
<sequence>MKKLIVILIIAGAFFSCNQEDVDPEFLPFKGNGSITAFLNGAKWESPIKFTLADSLVCNSNRITIPQSFHLIGLDETEYIWKHLSVGYIQPTFEKQSASLLKKNYLRQNNGNIKAPRYFTSVSFDAGSSTYELDTSKVGDFLQLTHYDSKKGEIYGEFQLSFILTYRGSSEPNAPDRIEFTEGKFVAKAPEEWFQLGKECDLK</sequence>
<dbReference type="AlphaFoldDB" id="A0A326RTG7"/>
<accession>A0A326RTG7</accession>
<evidence type="ECO:0000313" key="1">
    <source>
        <dbReference type="EMBL" id="PZV85315.1"/>
    </source>
</evidence>
<dbReference type="Proteomes" id="UP000248917">
    <property type="component" value="Unassembled WGS sequence"/>
</dbReference>
<dbReference type="PROSITE" id="PS51257">
    <property type="entry name" value="PROKAR_LIPOPROTEIN"/>
    <property type="match status" value="1"/>
</dbReference>
<dbReference type="EMBL" id="QKTX01000003">
    <property type="protein sequence ID" value="PZV85315.1"/>
    <property type="molecule type" value="Genomic_DNA"/>
</dbReference>
<name>A0A326RTG7_9BACT</name>
<organism evidence="1 2">
    <name type="scientific">Algoriphagus aquaeductus</name>
    <dbReference type="NCBI Taxonomy" id="475299"/>
    <lineage>
        <taxon>Bacteria</taxon>
        <taxon>Pseudomonadati</taxon>
        <taxon>Bacteroidota</taxon>
        <taxon>Cytophagia</taxon>
        <taxon>Cytophagales</taxon>
        <taxon>Cyclobacteriaceae</taxon>
        <taxon>Algoriphagus</taxon>
    </lineage>
</organism>
<evidence type="ECO:0000313" key="2">
    <source>
        <dbReference type="Proteomes" id="UP000248917"/>
    </source>
</evidence>
<dbReference type="RefSeq" id="WP_111391784.1">
    <property type="nucleotide sequence ID" value="NZ_JBJINY010000085.1"/>
</dbReference>
<keyword evidence="2" id="KW-1185">Reference proteome</keyword>
<protein>
    <recommendedName>
        <fullName evidence="3">Lipoprotein</fullName>
    </recommendedName>
</protein>
<dbReference type="OrthoDB" id="822178at2"/>
<reference evidence="1 2" key="1">
    <citation type="submission" date="2018-06" db="EMBL/GenBank/DDBJ databases">
        <title>Genomic Encyclopedia of Archaeal and Bacterial Type Strains, Phase II (KMG-II): from individual species to whole genera.</title>
        <authorList>
            <person name="Goeker M."/>
        </authorList>
    </citation>
    <scope>NUCLEOTIDE SEQUENCE [LARGE SCALE GENOMIC DNA]</scope>
    <source>
        <strain evidence="1 2">T4</strain>
    </source>
</reference>
<comment type="caution">
    <text evidence="1">The sequence shown here is derived from an EMBL/GenBank/DDBJ whole genome shotgun (WGS) entry which is preliminary data.</text>
</comment>
<gene>
    <name evidence="1" type="ORF">CLV31_103106</name>
</gene>
<evidence type="ECO:0008006" key="3">
    <source>
        <dbReference type="Google" id="ProtNLM"/>
    </source>
</evidence>